<keyword evidence="2" id="KW-0675">Receptor</keyword>
<organism evidence="2 3">
    <name type="scientific">Hymenobacter ruricola</name>
    <dbReference type="NCBI Taxonomy" id="2791023"/>
    <lineage>
        <taxon>Bacteria</taxon>
        <taxon>Pseudomonadati</taxon>
        <taxon>Bacteroidota</taxon>
        <taxon>Cytophagia</taxon>
        <taxon>Cytophagales</taxon>
        <taxon>Hymenobacteraceae</taxon>
        <taxon>Hymenobacter</taxon>
    </lineage>
</organism>
<name>A0ABS0I0B8_9BACT</name>
<dbReference type="InterPro" id="IPR000157">
    <property type="entry name" value="TIR_dom"/>
</dbReference>
<dbReference type="InterPro" id="IPR035897">
    <property type="entry name" value="Toll_tir_struct_dom_sf"/>
</dbReference>
<evidence type="ECO:0000259" key="1">
    <source>
        <dbReference type="Pfam" id="PF13676"/>
    </source>
</evidence>
<feature type="domain" description="TIR" evidence="1">
    <location>
        <begin position="304"/>
        <end position="381"/>
    </location>
</feature>
<dbReference type="EMBL" id="JADQDM010000002">
    <property type="protein sequence ID" value="MBF9220406.1"/>
    <property type="molecule type" value="Genomic_DNA"/>
</dbReference>
<evidence type="ECO:0000313" key="2">
    <source>
        <dbReference type="EMBL" id="MBF9220406.1"/>
    </source>
</evidence>
<comment type="caution">
    <text evidence="2">The sequence shown here is derived from an EMBL/GenBank/DDBJ whole genome shotgun (WGS) entry which is preliminary data.</text>
</comment>
<dbReference type="Pfam" id="PF13676">
    <property type="entry name" value="TIR_2"/>
    <property type="match status" value="1"/>
</dbReference>
<evidence type="ECO:0000313" key="3">
    <source>
        <dbReference type="Proteomes" id="UP000618931"/>
    </source>
</evidence>
<dbReference type="Gene3D" id="3.40.50.10140">
    <property type="entry name" value="Toll/interleukin-1 receptor homology (TIR) domain"/>
    <property type="match status" value="1"/>
</dbReference>
<dbReference type="SUPFAM" id="SSF52200">
    <property type="entry name" value="Toll/Interleukin receptor TIR domain"/>
    <property type="match status" value="1"/>
</dbReference>
<dbReference type="Proteomes" id="UP000618931">
    <property type="component" value="Unassembled WGS sequence"/>
</dbReference>
<dbReference type="Pfam" id="PF13289">
    <property type="entry name" value="SIR2_2"/>
    <property type="match status" value="1"/>
</dbReference>
<dbReference type="RefSeq" id="WP_196291865.1">
    <property type="nucleotide sequence ID" value="NZ_JADQDM010000002.1"/>
</dbReference>
<gene>
    <name evidence="2" type="ORF">I2H31_04765</name>
</gene>
<accession>A0ABS0I0B8</accession>
<keyword evidence="3" id="KW-1185">Reference proteome</keyword>
<protein>
    <submittedName>
        <fullName evidence="2">Toll/interleukin-1 receptor domain-containing protein</fullName>
    </submittedName>
</protein>
<reference evidence="2 3" key="1">
    <citation type="submission" date="2020-11" db="EMBL/GenBank/DDBJ databases">
        <authorList>
            <person name="Kim M.K."/>
        </authorList>
    </citation>
    <scope>NUCLEOTIDE SEQUENCE [LARGE SCALE GENOMIC DNA]</scope>
    <source>
        <strain evidence="2 3">BT662</strain>
    </source>
</reference>
<proteinExistence type="predicted"/>
<sequence>MSTTDDMPDYDSLLLQYRSGKLVPVIGSDLLKVVSSDGKKIPFERYIIGEILRDLTYLTNDATPGKAAKSLTELAISRDGLDNEVPGIYSEISSGKVDGQPYFDNSLLQLLARGDNFKYYLTTSHDRQLEELLDNDVDVYTWNHVKTEPLIINKQSPKKKLIYLFGKIAKDGEPDEEVSYIDIDKMESLFSLAASAPQVLSSDMDSLLGILKGKTLLFIGNHFEDWFMRLAIRVLCNRKFKDLRKKLVYIINDSSAAIQYEEYFIRKYGIEVVHKHPMQDFIENLMSKVLAESEFKDSHEGKQVFISYDRDNKIIAENLNSRLRQHGINTWFDVRSLEIGEYETEIRNKINSVGTYLLVSLISKELAGKPQADSYVKNIEWPIVEQRLTANRMFEAMGRQVERFKVLPVAVDEFSGYFDVLPDFIRTNNIYPHDSDQLIVDIDKFLAQ</sequence>